<proteinExistence type="predicted"/>
<sequence length="208" mass="22318">MRNGHTSSLLALCMLLRVGQGQLVIPAGLPSTSANFRLRVHAAANHTILGTNVENWVLATSGQRNCNQIGTLVNDGSPGQTFFVNVESGTIQSEADGRRRILTLEENHDKEKVLKLECGEEAISELGIDFPNSVPTLVLERDNDSQFYACQDETGGIGVFYRAAQNEALRSGCADISLILECATGPNHGAMELAVCCVRVDNGSCLSK</sequence>
<dbReference type="Proteomes" id="UP001148737">
    <property type="component" value="Unassembled WGS sequence"/>
</dbReference>
<evidence type="ECO:0000313" key="1">
    <source>
        <dbReference type="EMBL" id="KAJ3494220.1"/>
    </source>
</evidence>
<dbReference type="EMBL" id="JANAKD010000401">
    <property type="protein sequence ID" value="KAJ3494220.1"/>
    <property type="molecule type" value="Genomic_DNA"/>
</dbReference>
<organism evidence="1 2">
    <name type="scientific">Lecanicillium saksenae</name>
    <dbReference type="NCBI Taxonomy" id="468837"/>
    <lineage>
        <taxon>Eukaryota</taxon>
        <taxon>Fungi</taxon>
        <taxon>Dikarya</taxon>
        <taxon>Ascomycota</taxon>
        <taxon>Pezizomycotina</taxon>
        <taxon>Sordariomycetes</taxon>
        <taxon>Hypocreomycetidae</taxon>
        <taxon>Hypocreales</taxon>
        <taxon>Cordycipitaceae</taxon>
        <taxon>Lecanicillium</taxon>
    </lineage>
</organism>
<evidence type="ECO:0000313" key="2">
    <source>
        <dbReference type="Proteomes" id="UP001148737"/>
    </source>
</evidence>
<accession>A0ACC1QWG8</accession>
<protein>
    <submittedName>
        <fullName evidence="1">Uncharacterized protein</fullName>
    </submittedName>
</protein>
<keyword evidence="2" id="KW-1185">Reference proteome</keyword>
<comment type="caution">
    <text evidence="1">The sequence shown here is derived from an EMBL/GenBank/DDBJ whole genome shotgun (WGS) entry which is preliminary data.</text>
</comment>
<reference evidence="1" key="1">
    <citation type="submission" date="2022-07" db="EMBL/GenBank/DDBJ databases">
        <title>Genome Sequence of Lecanicillium saksenae.</title>
        <authorList>
            <person name="Buettner E."/>
        </authorList>
    </citation>
    <scope>NUCLEOTIDE SEQUENCE</scope>
    <source>
        <strain evidence="1">VT-O1</strain>
    </source>
</reference>
<name>A0ACC1QWG8_9HYPO</name>
<gene>
    <name evidence="1" type="ORF">NLG97_g4221</name>
</gene>